<dbReference type="PANTHER" id="PTHR10983">
    <property type="entry name" value="1-ACYLGLYCEROL-3-PHOSPHATE ACYLTRANSFERASE-RELATED"/>
    <property type="match status" value="1"/>
</dbReference>
<dbReference type="GO" id="GO:0016746">
    <property type="term" value="F:acyltransferase activity"/>
    <property type="evidence" value="ECO:0007669"/>
    <property type="project" value="InterPro"/>
</dbReference>
<sequence>MIHDKHSVVKMDSLMYLPSEGLFVQMHKIRVFLRLLRCRFAKEIPRREKRINKYIFLLIQIQTLYHLGYVANYVWKGVKEGNVDASSMCYATVALNWILQSFISTCYIRSWQRRSSLKNFLYLLYNAQYFAGCRRKMKRLNGILMAMFVLIGFITAEFVIYTTLSWFVITPSHFDLYNQMMYHYRPLYLIGMTTAIYNFTIWTIVLAIYILCTKAAHIEFSHFNHRIRNIGKEGSKPVEEDLLELVQVHRKLAKAVRCLDSLFEKYAFIMLATNIPTTIFSILLLGSSAGGFTFSSILIALPSLAFCFVQLMGLTATPASLYKSTCMSKEFLFSNRSVWQPYRPDIYQIATYLLSHLSQSNLGVSIWGFAVVTKPLILTVDTFRYGHTFGVIAGIEAEELTDGSLVVNLIVYIHVGVVMWKALECESASMNLRPLNGYLFGALLFITSFLGSIFILFPFVPLAFFAPRKWRFCADRFVGYWLTFPASLCEFVFGVRFHVSGDLIETGRPALIIMNHRTRLDWLFFWAALYKMDPWLLTSEKISLKADLKKIPGAGWAMGCGSYLFLKRNFQADQQVIEQMIKYYADSQHKYQILLFPEGTDRGERATQISHEYAEKNRLPKYDYVLHPRTVGFNYLIELMKKNNYIDYVYDVTVAYAHSIVCNEVELCKTGSFPESVHFDVCKHRISDVIGEKSTKVEAEQRGSKWLLDLWKTKEQRLKEFYAEENPEKRRLEPSGDRFVWPIETRGVGYIVAFLIWVLTSAMWVYFAFSSLLVDLYIVTAIVFYVYAFVCHGGVEFLFMEWFYGRRFFFERSNETPKIQ</sequence>
<feature type="transmembrane region" description="Helical" evidence="1">
    <location>
        <begin position="748"/>
        <end position="770"/>
    </location>
</feature>
<keyword evidence="1" id="KW-1133">Transmembrane helix</keyword>
<dbReference type="InterPro" id="IPR002123">
    <property type="entry name" value="Plipid/glycerol_acylTrfase"/>
</dbReference>
<dbReference type="Pfam" id="PF01553">
    <property type="entry name" value="Acyltransferase"/>
    <property type="match status" value="1"/>
</dbReference>
<feature type="transmembrane region" description="Helical" evidence="1">
    <location>
        <begin position="776"/>
        <end position="799"/>
    </location>
</feature>
<protein>
    <recommendedName>
        <fullName evidence="2">Phospholipid/glycerol acyltransferase domain-containing protein</fullName>
    </recommendedName>
</protein>
<feature type="transmembrane region" description="Helical" evidence="1">
    <location>
        <begin position="144"/>
        <end position="169"/>
    </location>
</feature>
<dbReference type="EMBL" id="JAUCMV010000003">
    <property type="protein sequence ID" value="KAK0412866.1"/>
    <property type="molecule type" value="Genomic_DNA"/>
</dbReference>
<comment type="caution">
    <text evidence="3">The sequence shown here is derived from an EMBL/GenBank/DDBJ whole genome shotgun (WGS) entry which is preliminary data.</text>
</comment>
<dbReference type="Proteomes" id="UP001175271">
    <property type="component" value="Unassembled WGS sequence"/>
</dbReference>
<name>A0AA39HVL1_9BILA</name>
<feature type="transmembrane region" description="Helical" evidence="1">
    <location>
        <begin position="189"/>
        <end position="212"/>
    </location>
</feature>
<keyword evidence="4" id="KW-1185">Reference proteome</keyword>
<evidence type="ECO:0000313" key="3">
    <source>
        <dbReference type="EMBL" id="KAK0412866.1"/>
    </source>
</evidence>
<dbReference type="GO" id="GO:0005783">
    <property type="term" value="C:endoplasmic reticulum"/>
    <property type="evidence" value="ECO:0007669"/>
    <property type="project" value="TreeGrafter"/>
</dbReference>
<dbReference type="SUPFAM" id="SSF69593">
    <property type="entry name" value="Glycerol-3-phosphate (1)-acyltransferase"/>
    <property type="match status" value="1"/>
</dbReference>
<feature type="transmembrane region" description="Helical" evidence="1">
    <location>
        <begin position="87"/>
        <end position="108"/>
    </location>
</feature>
<dbReference type="CDD" id="cd07990">
    <property type="entry name" value="LPLAT_LCLAT1-like"/>
    <property type="match status" value="1"/>
</dbReference>
<gene>
    <name evidence="3" type="ORF">QR680_006456</name>
</gene>
<dbReference type="GO" id="GO:0036149">
    <property type="term" value="P:phosphatidylinositol acyl-chain remodeling"/>
    <property type="evidence" value="ECO:0007669"/>
    <property type="project" value="TreeGrafter"/>
</dbReference>
<keyword evidence="1" id="KW-0812">Transmembrane</keyword>
<organism evidence="3 4">
    <name type="scientific">Steinernema hermaphroditum</name>
    <dbReference type="NCBI Taxonomy" id="289476"/>
    <lineage>
        <taxon>Eukaryota</taxon>
        <taxon>Metazoa</taxon>
        <taxon>Ecdysozoa</taxon>
        <taxon>Nematoda</taxon>
        <taxon>Chromadorea</taxon>
        <taxon>Rhabditida</taxon>
        <taxon>Tylenchina</taxon>
        <taxon>Panagrolaimomorpha</taxon>
        <taxon>Strongyloidoidea</taxon>
        <taxon>Steinernematidae</taxon>
        <taxon>Steinernema</taxon>
    </lineage>
</organism>
<reference evidence="3" key="1">
    <citation type="submission" date="2023-06" db="EMBL/GenBank/DDBJ databases">
        <title>Genomic analysis of the entomopathogenic nematode Steinernema hermaphroditum.</title>
        <authorList>
            <person name="Schwarz E.M."/>
            <person name="Heppert J.K."/>
            <person name="Baniya A."/>
            <person name="Schwartz H.T."/>
            <person name="Tan C.-H."/>
            <person name="Antoshechkin I."/>
            <person name="Sternberg P.W."/>
            <person name="Goodrich-Blair H."/>
            <person name="Dillman A.R."/>
        </authorList>
    </citation>
    <scope>NUCLEOTIDE SEQUENCE</scope>
    <source>
        <strain evidence="3">PS9179</strain>
        <tissue evidence="3">Whole animal</tissue>
    </source>
</reference>
<feature type="transmembrane region" description="Helical" evidence="1">
    <location>
        <begin position="54"/>
        <end position="75"/>
    </location>
</feature>
<feature type="transmembrane region" description="Helical" evidence="1">
    <location>
        <begin position="266"/>
        <end position="286"/>
    </location>
</feature>
<evidence type="ECO:0000256" key="1">
    <source>
        <dbReference type="SAM" id="Phobius"/>
    </source>
</evidence>
<feature type="transmembrane region" description="Helical" evidence="1">
    <location>
        <begin position="292"/>
        <end position="314"/>
    </location>
</feature>
<dbReference type="PANTHER" id="PTHR10983:SF16">
    <property type="entry name" value="LYSOCARDIOLIPIN ACYLTRANSFERASE 1"/>
    <property type="match status" value="1"/>
</dbReference>
<feature type="transmembrane region" description="Helical" evidence="1">
    <location>
        <begin position="443"/>
        <end position="466"/>
    </location>
</feature>
<accession>A0AA39HVL1</accession>
<evidence type="ECO:0000313" key="4">
    <source>
        <dbReference type="Proteomes" id="UP001175271"/>
    </source>
</evidence>
<keyword evidence="1" id="KW-0472">Membrane</keyword>
<dbReference type="AlphaFoldDB" id="A0AA39HVL1"/>
<evidence type="ECO:0000259" key="2">
    <source>
        <dbReference type="SMART" id="SM00563"/>
    </source>
</evidence>
<dbReference type="SMART" id="SM00563">
    <property type="entry name" value="PlsC"/>
    <property type="match status" value="1"/>
</dbReference>
<feature type="domain" description="Phospholipid/glycerol acyltransferase" evidence="2">
    <location>
        <begin position="510"/>
        <end position="634"/>
    </location>
</feature>
<proteinExistence type="predicted"/>